<name>K6UDP0_PLACD</name>
<dbReference type="VEuPathDB" id="PlasmoDB:PCYB_102860"/>
<protein>
    <submittedName>
        <fullName evidence="2">Uncharacterized protein</fullName>
    </submittedName>
</protein>
<evidence type="ECO:0000256" key="1">
    <source>
        <dbReference type="SAM" id="SignalP"/>
    </source>
</evidence>
<gene>
    <name evidence="2" type="ORF">PCYB_102860</name>
</gene>
<proteinExistence type="predicted"/>
<dbReference type="GeneID" id="14693296"/>
<keyword evidence="1" id="KW-0732">Signal</keyword>
<evidence type="ECO:0000313" key="3">
    <source>
        <dbReference type="Proteomes" id="UP000006319"/>
    </source>
</evidence>
<dbReference type="EMBL" id="DF157102">
    <property type="protein sequence ID" value="GAB66936.1"/>
    <property type="molecule type" value="Genomic_DNA"/>
</dbReference>
<feature type="chain" id="PRO_5003894834" evidence="1">
    <location>
        <begin position="22"/>
        <end position="272"/>
    </location>
</feature>
<dbReference type="PANTHER" id="PTHR39767:SF2">
    <property type="entry name" value="CHROMOSOME UNDETERMINED SCAFFOLD_1, WHOLE GENOME SHOTGUN SEQUENCE"/>
    <property type="match status" value="1"/>
</dbReference>
<dbReference type="OrthoDB" id="397220at2759"/>
<dbReference type="OMA" id="HTQIRIK"/>
<dbReference type="eggNOG" id="ENOG502S4N1">
    <property type="taxonomic scope" value="Eukaryota"/>
</dbReference>
<evidence type="ECO:0000313" key="2">
    <source>
        <dbReference type="EMBL" id="GAB66936.1"/>
    </source>
</evidence>
<sequence length="272" mass="30469">MLGRLLRIAVLLPLLSVRVRSENDISVKGSLTVANLKISSKGNKENGILFQSKEVEYKMGMNPLGHFIISRKNKPIISIDEHDNMNLLNQDLVVKTLTIDGIFKVRHVNQFQMIVHEMFSSSTSTKGWLGDNFDNFTSVCGGINMLGGYGKLSKGRVHKIFENIPSHTQIRIKANFHFIDEWNSHTAYLKVGRDDQEDLFYVWTDSHSSKGGLENAVNICGNTIGESKFSSVIDVVIPHNSSKLIVEFGTTIQVDDPKTVSWGISNFQLFIV</sequence>
<accession>K6UDP0</accession>
<dbReference type="KEGG" id="pcy:PCYB_102860"/>
<feature type="signal peptide" evidence="1">
    <location>
        <begin position="1"/>
        <end position="21"/>
    </location>
</feature>
<organism evidence="2 3">
    <name type="scientific">Plasmodium cynomolgi (strain B)</name>
    <dbReference type="NCBI Taxonomy" id="1120755"/>
    <lineage>
        <taxon>Eukaryota</taxon>
        <taxon>Sar</taxon>
        <taxon>Alveolata</taxon>
        <taxon>Apicomplexa</taxon>
        <taxon>Aconoidasida</taxon>
        <taxon>Haemosporida</taxon>
        <taxon>Plasmodiidae</taxon>
        <taxon>Plasmodium</taxon>
        <taxon>Plasmodium (Plasmodium)</taxon>
    </lineage>
</organism>
<dbReference type="PhylomeDB" id="K6UDP0"/>
<dbReference type="Proteomes" id="UP000006319">
    <property type="component" value="Chromosome 10"/>
</dbReference>
<dbReference type="RefSeq" id="XP_004222883.1">
    <property type="nucleotide sequence ID" value="XM_004222835.1"/>
</dbReference>
<dbReference type="AlphaFoldDB" id="K6UDP0"/>
<dbReference type="PANTHER" id="PTHR39767">
    <property type="entry name" value="CALCIUM/CALMODULIN-BINDING MEMBRANE PROTEIN PCM4-RELATED"/>
    <property type="match status" value="1"/>
</dbReference>
<keyword evidence="3" id="KW-1185">Reference proteome</keyword>
<reference evidence="2 3" key="1">
    <citation type="journal article" date="2012" name="Nat. Genet.">
        <title>Plasmodium cynomolgi genome sequences provide insight into Plasmodium vivax and the monkey malaria clade.</title>
        <authorList>
            <person name="Tachibana S."/>
            <person name="Sullivan S.A."/>
            <person name="Kawai S."/>
            <person name="Nakamura S."/>
            <person name="Kim H.R."/>
            <person name="Goto N."/>
            <person name="Arisue N."/>
            <person name="Palacpac N.M.Q."/>
            <person name="Honma H."/>
            <person name="Yagi M."/>
            <person name="Tougan T."/>
            <person name="Katakai Y."/>
            <person name="Kaneko O."/>
            <person name="Mita T."/>
            <person name="Kita K."/>
            <person name="Yasutomi Y."/>
            <person name="Sutton P.L."/>
            <person name="Shakhbatyan R."/>
            <person name="Horii T."/>
            <person name="Yasunaga T."/>
            <person name="Barnwell J.W."/>
            <person name="Escalante A.A."/>
            <person name="Carlton J.M."/>
            <person name="Tanabe K."/>
        </authorList>
    </citation>
    <scope>NUCLEOTIDE SEQUENCE [LARGE SCALE GENOMIC DNA]</scope>
    <source>
        <strain evidence="2 3">B</strain>
    </source>
</reference>